<keyword evidence="1" id="KW-0175">Coiled coil</keyword>
<feature type="region of interest" description="Disordered" evidence="2">
    <location>
        <begin position="1"/>
        <end position="35"/>
    </location>
</feature>
<feature type="compositionally biased region" description="Polar residues" evidence="2">
    <location>
        <begin position="301"/>
        <end position="313"/>
    </location>
</feature>
<feature type="compositionally biased region" description="Polar residues" evidence="2">
    <location>
        <begin position="346"/>
        <end position="357"/>
    </location>
</feature>
<feature type="compositionally biased region" description="Polar residues" evidence="2">
    <location>
        <begin position="404"/>
        <end position="423"/>
    </location>
</feature>
<evidence type="ECO:0000313" key="3">
    <source>
        <dbReference type="EMBL" id="KAF7811684.1"/>
    </source>
</evidence>
<feature type="compositionally biased region" description="Basic and acidic residues" evidence="2">
    <location>
        <begin position="362"/>
        <end position="375"/>
    </location>
</feature>
<dbReference type="EMBL" id="JAAIUW010000010">
    <property type="protein sequence ID" value="KAF7811684.1"/>
    <property type="molecule type" value="Genomic_DNA"/>
</dbReference>
<gene>
    <name evidence="3" type="ORF">G2W53_032660</name>
</gene>
<keyword evidence="4" id="KW-1185">Reference proteome</keyword>
<reference evidence="3" key="1">
    <citation type="submission" date="2020-09" db="EMBL/GenBank/DDBJ databases">
        <title>Genome-Enabled Discovery of Anthraquinone Biosynthesis in Senna tora.</title>
        <authorList>
            <person name="Kang S.-H."/>
            <person name="Pandey R.P."/>
            <person name="Lee C.-M."/>
            <person name="Sim J.-S."/>
            <person name="Jeong J.-T."/>
            <person name="Choi B.-S."/>
            <person name="Jung M."/>
            <person name="Ginzburg D."/>
            <person name="Zhao K."/>
            <person name="Won S.Y."/>
            <person name="Oh T.-J."/>
            <person name="Yu Y."/>
            <person name="Kim N.-H."/>
            <person name="Lee O.R."/>
            <person name="Lee T.-H."/>
            <person name="Bashyal P."/>
            <person name="Kim T.-S."/>
            <person name="Lee W.-H."/>
            <person name="Kawkins C."/>
            <person name="Kim C.-K."/>
            <person name="Kim J.S."/>
            <person name="Ahn B.O."/>
            <person name="Rhee S.Y."/>
            <person name="Sohng J.K."/>
        </authorList>
    </citation>
    <scope>NUCLEOTIDE SEQUENCE</scope>
    <source>
        <tissue evidence="3">Leaf</tissue>
    </source>
</reference>
<accession>A0A834WC13</accession>
<feature type="region of interest" description="Disordered" evidence="2">
    <location>
        <begin position="240"/>
        <end position="385"/>
    </location>
</feature>
<dbReference type="PANTHER" id="PTHR34373:SF9">
    <property type="entry name" value="SHUGOSHIN 2"/>
    <property type="match status" value="1"/>
</dbReference>
<dbReference type="AlphaFoldDB" id="A0A834WC13"/>
<sequence>MENGALVDSEPCGGGGNKVQKGKMVKRDNVGGAPKKMLADITNLQQENLNPSNQHAKKQPASPAAYNCSDQLLKEKALLMKLLASRNAVIESSKAELQKLQSNFQKLQTQNAELARAYSQMMGQRELQLELGCKNGILKAMQLKSKSPQSDQTFQADRRGDNLCKAKRRTMSKSQSSETAVIKRVNSTEKVDNQRYCLRGQSMGLKSDSLGPTEDAVDDTKSCVSHLQENLAKRKRLISSGSTVQEENREETECSGPSTIEQVHAKEDINMRRKSSRRQSARFKPEVPVPTEETREDTEASGRSTINQVQSVENIDDRRKSSTRQSARLKVKVSEPTEETREDTESSGPSTINQVHTVENIDNERRQSVRSKTEDPEPIEDSFQIDDNKFSVFHLCDNVVNRSETTTSSMTSGQESNEENNSLKFGPQEVRRSSVGRPLRRAAGKVLTYKELPRNTKMRRPN</sequence>
<feature type="compositionally biased region" description="Basic residues" evidence="2">
    <location>
        <begin position="272"/>
        <end position="281"/>
    </location>
</feature>
<dbReference type="GO" id="GO:0034090">
    <property type="term" value="P:maintenance of meiotic sister chromatid cohesion"/>
    <property type="evidence" value="ECO:0007669"/>
    <property type="project" value="InterPro"/>
</dbReference>
<dbReference type="PANTHER" id="PTHR34373">
    <property type="entry name" value="SHUGOSHIN 2"/>
    <property type="match status" value="1"/>
</dbReference>
<proteinExistence type="predicted"/>
<organism evidence="3 4">
    <name type="scientific">Senna tora</name>
    <dbReference type="NCBI Taxonomy" id="362788"/>
    <lineage>
        <taxon>Eukaryota</taxon>
        <taxon>Viridiplantae</taxon>
        <taxon>Streptophyta</taxon>
        <taxon>Embryophyta</taxon>
        <taxon>Tracheophyta</taxon>
        <taxon>Spermatophyta</taxon>
        <taxon>Magnoliopsida</taxon>
        <taxon>eudicotyledons</taxon>
        <taxon>Gunneridae</taxon>
        <taxon>Pentapetalae</taxon>
        <taxon>rosids</taxon>
        <taxon>fabids</taxon>
        <taxon>Fabales</taxon>
        <taxon>Fabaceae</taxon>
        <taxon>Caesalpinioideae</taxon>
        <taxon>Cassia clade</taxon>
        <taxon>Senna</taxon>
    </lineage>
</organism>
<dbReference type="OrthoDB" id="770508at2759"/>
<evidence type="ECO:0000313" key="4">
    <source>
        <dbReference type="Proteomes" id="UP000634136"/>
    </source>
</evidence>
<dbReference type="GO" id="GO:0045144">
    <property type="term" value="P:meiotic sister chromatid segregation"/>
    <property type="evidence" value="ECO:0007669"/>
    <property type="project" value="InterPro"/>
</dbReference>
<evidence type="ECO:0000256" key="2">
    <source>
        <dbReference type="SAM" id="MobiDB-lite"/>
    </source>
</evidence>
<evidence type="ECO:0000256" key="1">
    <source>
        <dbReference type="SAM" id="Coils"/>
    </source>
</evidence>
<comment type="caution">
    <text evidence="3">The sequence shown here is derived from an EMBL/GenBank/DDBJ whole genome shotgun (WGS) entry which is preliminary data.</text>
</comment>
<protein>
    <submittedName>
        <fullName evidence="3">SHUGOSHIN 2-like</fullName>
    </submittedName>
</protein>
<dbReference type="Proteomes" id="UP000634136">
    <property type="component" value="Unassembled WGS sequence"/>
</dbReference>
<name>A0A834WC13_9FABA</name>
<dbReference type="GO" id="GO:0000775">
    <property type="term" value="C:chromosome, centromeric region"/>
    <property type="evidence" value="ECO:0007669"/>
    <property type="project" value="InterPro"/>
</dbReference>
<feature type="coiled-coil region" evidence="1">
    <location>
        <begin position="90"/>
        <end position="117"/>
    </location>
</feature>
<feature type="region of interest" description="Disordered" evidence="2">
    <location>
        <begin position="404"/>
        <end position="462"/>
    </location>
</feature>
<dbReference type="InterPro" id="IPR044693">
    <property type="entry name" value="SGO_plant"/>
</dbReference>